<dbReference type="PRINTS" id="PR01727">
    <property type="entry name" value="DNABINDINGHU"/>
</dbReference>
<dbReference type="CDD" id="cd13836">
    <property type="entry name" value="IHF_B"/>
    <property type="match status" value="1"/>
</dbReference>
<reference evidence="5 6" key="3">
    <citation type="submission" date="2017-03" db="EMBL/GenBank/DDBJ databases">
        <authorList>
            <person name="Regsiter A."/>
            <person name="William W."/>
        </authorList>
    </citation>
    <scope>NUCLEOTIDE SEQUENCE [LARGE SCALE GENOMIC DNA]</scope>
    <source>
        <strain evidence="5">PRJEB5721</strain>
    </source>
</reference>
<dbReference type="EMBL" id="LT841305">
    <property type="protein sequence ID" value="SMH64473.1"/>
    <property type="molecule type" value="Genomic_DNA"/>
</dbReference>
<dbReference type="EMBL" id="CCCS020000035">
    <property type="protein sequence ID" value="CDQ10446.1"/>
    <property type="molecule type" value="Genomic_DNA"/>
</dbReference>
<evidence type="ECO:0000256" key="2">
    <source>
        <dbReference type="ARBA" id="ARBA00023125"/>
    </source>
</evidence>
<dbReference type="SUPFAM" id="SSF47729">
    <property type="entry name" value="IHF-like DNA-binding proteins"/>
    <property type="match status" value="1"/>
</dbReference>
<keyword evidence="6" id="KW-1185">Reference proteome</keyword>
<name>A0A060UQA8_9PROT</name>
<dbReference type="GO" id="GO:0030527">
    <property type="term" value="F:structural constituent of chromatin"/>
    <property type="evidence" value="ECO:0007669"/>
    <property type="project" value="InterPro"/>
</dbReference>
<proteinExistence type="inferred from homology"/>
<dbReference type="GO" id="GO:0005829">
    <property type="term" value="C:cytosol"/>
    <property type="evidence" value="ECO:0007669"/>
    <property type="project" value="TreeGrafter"/>
</dbReference>
<dbReference type="Gene3D" id="4.10.520.10">
    <property type="entry name" value="IHF-like DNA-binding proteins"/>
    <property type="match status" value="1"/>
</dbReference>
<reference evidence="4" key="1">
    <citation type="submission" date="2014-03" db="EMBL/GenBank/DDBJ databases">
        <authorList>
            <person name="Genoscope - CEA"/>
        </authorList>
    </citation>
    <scope>NUCLEOTIDE SEQUENCE [LARGE SCALE GENOMIC DNA]</scope>
    <source>
        <strain evidence="4">CF27</strain>
    </source>
</reference>
<protein>
    <submittedName>
        <fullName evidence="4">Integration host factor subunit beta</fullName>
    </submittedName>
</protein>
<dbReference type="InterPro" id="IPR010992">
    <property type="entry name" value="IHF-like_DNA-bd_dom_sf"/>
</dbReference>
<dbReference type="Pfam" id="PF00216">
    <property type="entry name" value="Bac_DNA_binding"/>
    <property type="match status" value="1"/>
</dbReference>
<comment type="similarity">
    <text evidence="1 3">Belongs to the bacterial histone-like protein family.</text>
</comment>
<accession>A0A060UQA8</accession>
<evidence type="ECO:0000313" key="4">
    <source>
        <dbReference type="EMBL" id="CDQ10446.1"/>
    </source>
</evidence>
<dbReference type="SMART" id="SM00411">
    <property type="entry name" value="BHL"/>
    <property type="match status" value="1"/>
</dbReference>
<evidence type="ECO:0000256" key="1">
    <source>
        <dbReference type="ARBA" id="ARBA00010529"/>
    </source>
</evidence>
<dbReference type="PANTHER" id="PTHR33175">
    <property type="entry name" value="DNA-BINDING PROTEIN HU"/>
    <property type="match status" value="1"/>
</dbReference>
<gene>
    <name evidence="4" type="primary">ihfB</name>
    <name evidence="5" type="ORF">AFERRI_10506</name>
    <name evidence="4" type="ORF">AFERRI_400227</name>
</gene>
<evidence type="ECO:0000256" key="3">
    <source>
        <dbReference type="RuleBase" id="RU003939"/>
    </source>
</evidence>
<dbReference type="GO" id="GO:0003677">
    <property type="term" value="F:DNA binding"/>
    <property type="evidence" value="ECO:0007669"/>
    <property type="project" value="UniProtKB-KW"/>
</dbReference>
<keyword evidence="2" id="KW-0238">DNA-binding</keyword>
<dbReference type="AlphaFoldDB" id="A0A060UQA8"/>
<dbReference type="Proteomes" id="UP000193925">
    <property type="component" value="Chromosome AFERRI"/>
</dbReference>
<evidence type="ECO:0000313" key="6">
    <source>
        <dbReference type="Proteomes" id="UP000193925"/>
    </source>
</evidence>
<dbReference type="PANTHER" id="PTHR33175:SF5">
    <property type="entry name" value="INTEGRATION HOST FACTOR SUBUNIT BETA"/>
    <property type="match status" value="1"/>
</dbReference>
<dbReference type="RefSeq" id="WP_035192948.1">
    <property type="nucleotide sequence ID" value="NZ_CCCS020000035.1"/>
</dbReference>
<sequence>MTKSELIQQLCTKFKENGSPAVSCADMREAVDRILGMLADALAAGERIELRGFGSFSLHDIAARQGRNPRTGESVPVPPRKAVYFRASAELRAQVEHG</sequence>
<organism evidence="4">
    <name type="scientific">Acidithiobacillus ferrivorans</name>
    <dbReference type="NCBI Taxonomy" id="160808"/>
    <lineage>
        <taxon>Bacteria</taxon>
        <taxon>Pseudomonadati</taxon>
        <taxon>Pseudomonadota</taxon>
        <taxon>Acidithiobacillia</taxon>
        <taxon>Acidithiobacillales</taxon>
        <taxon>Acidithiobacillaceae</taxon>
        <taxon>Acidithiobacillus</taxon>
    </lineage>
</organism>
<reference evidence="4" key="2">
    <citation type="submission" date="2014-07" db="EMBL/GenBank/DDBJ databases">
        <title>Initial genome analysis of the psychrotolerant acidophile Acidithiobacillus ferrivorans CF27: insights into iron and sulfur oxidation pathways and into biofilm formation.</title>
        <authorList>
            <person name="Talla E."/>
            <person name="Hedrich S."/>
            <person name="Mangenot S."/>
            <person name="Ji B."/>
            <person name="Johnson D.B."/>
            <person name="Barbe V."/>
            <person name="Bonnefoy V."/>
        </authorList>
    </citation>
    <scope>NUCLEOTIDE SEQUENCE [LARGE SCALE GENOMIC DNA]</scope>
    <source>
        <strain evidence="4">CF27</strain>
    </source>
</reference>
<dbReference type="InterPro" id="IPR000119">
    <property type="entry name" value="Hist_DNA-bd"/>
</dbReference>
<evidence type="ECO:0000313" key="5">
    <source>
        <dbReference type="EMBL" id="SMH64473.1"/>
    </source>
</evidence>